<sequence>MKPVSLAKTLQSIRTQNITQLQLRSGQMITGKVEKFYPDNKVLVQIGNQKLIAQLESQLQANMRYIFQVKQTKPYLLLQVISEKPIKNLKDIPSVLLKKLGIKETEAHRTFLQFLLDEQVPIDKDTLSMALSLFDDASNKKEAKTVLIEMLKREFPITKPFFDAMQARLFQSISLSDTIESLLPILDAANTEHTIKLKMMLQSILSQQSLMSTKKHLGAQILHEISLGDTTTFTLLKVGKLLPADMEFTEWKHLWLQWAQQNGIHADKAFTSFNGNVDLVSFPLNIDLTEEFFIPLKSLWDKQLFLTAKQAYALQNRNGKEIDTVLASIENIPSNTHKALLVGETQLEQLLQQQLSAKQQRIVLQWLLNGLELLYEQGKMSEQQLFYLKFKGFLSLIGEEVVASQSSIEANPSLKELLLAPQLDNNQTQKLLTVFSAMRLSLTESQEWTQFSIQFPGYLFGLKQDITMDFEGKQSEGNKINPSYCRVLFYLQLNQLEETIIDMKIQNKRISLTVYNEHPTILEVIGKKFEPKLTEGITSLGFTLTGVKMKPIKMTSTQPKQYDSSINMPIKGVDFKV</sequence>
<protein>
    <recommendedName>
        <fullName evidence="3">Flagellar hook-length control protein FliK</fullName>
    </recommendedName>
</protein>
<keyword evidence="2" id="KW-1185">Reference proteome</keyword>
<organism evidence="1 2">
    <name type="scientific">Salirhabdus euzebyi</name>
    <dbReference type="NCBI Taxonomy" id="394506"/>
    <lineage>
        <taxon>Bacteria</taxon>
        <taxon>Bacillati</taxon>
        <taxon>Bacillota</taxon>
        <taxon>Bacilli</taxon>
        <taxon>Bacillales</taxon>
        <taxon>Bacillaceae</taxon>
        <taxon>Salirhabdus</taxon>
    </lineage>
</organism>
<dbReference type="Proteomes" id="UP000581688">
    <property type="component" value="Unassembled WGS sequence"/>
</dbReference>
<dbReference type="RefSeq" id="WP_174495478.1">
    <property type="nucleotide sequence ID" value="NZ_CADDWK010000003.1"/>
</dbReference>
<evidence type="ECO:0008006" key="3">
    <source>
        <dbReference type="Google" id="ProtNLM"/>
    </source>
</evidence>
<dbReference type="AlphaFoldDB" id="A0A841Q3G8"/>
<gene>
    <name evidence="1" type="ORF">HNQ94_001387</name>
</gene>
<evidence type="ECO:0000313" key="1">
    <source>
        <dbReference type="EMBL" id="MBB6452941.1"/>
    </source>
</evidence>
<proteinExistence type="predicted"/>
<reference evidence="1 2" key="1">
    <citation type="submission" date="2020-08" db="EMBL/GenBank/DDBJ databases">
        <title>Genomic Encyclopedia of Type Strains, Phase IV (KMG-IV): sequencing the most valuable type-strain genomes for metagenomic binning, comparative biology and taxonomic classification.</title>
        <authorList>
            <person name="Goeker M."/>
        </authorList>
    </citation>
    <scope>NUCLEOTIDE SEQUENCE [LARGE SCALE GENOMIC DNA]</scope>
    <source>
        <strain evidence="1 2">DSM 19612</strain>
    </source>
</reference>
<accession>A0A841Q3G8</accession>
<evidence type="ECO:0000313" key="2">
    <source>
        <dbReference type="Proteomes" id="UP000581688"/>
    </source>
</evidence>
<dbReference type="EMBL" id="JACHGH010000003">
    <property type="protein sequence ID" value="MBB6452941.1"/>
    <property type="molecule type" value="Genomic_DNA"/>
</dbReference>
<name>A0A841Q3G8_9BACI</name>
<comment type="caution">
    <text evidence="1">The sequence shown here is derived from an EMBL/GenBank/DDBJ whole genome shotgun (WGS) entry which is preliminary data.</text>
</comment>